<evidence type="ECO:0008006" key="2">
    <source>
        <dbReference type="Google" id="ProtNLM"/>
    </source>
</evidence>
<accession>A0A094Q5W4</accession>
<dbReference type="AlphaFoldDB" id="A0A094Q5W4"/>
<feature type="non-terminal residue" evidence="1">
    <location>
        <position position="1"/>
    </location>
</feature>
<reference evidence="1" key="1">
    <citation type="submission" date="2014-06" db="EMBL/GenBank/DDBJ databases">
        <title>Key roles for freshwater Actinobacteria revealed by deep metagenomic sequencing.</title>
        <authorList>
            <person name="Ghai R."/>
            <person name="Mizuno C.M."/>
            <person name="Picazo A."/>
            <person name="Camacho A."/>
            <person name="Rodriguez-Valera F."/>
        </authorList>
    </citation>
    <scope>NUCLEOTIDE SEQUENCE</scope>
</reference>
<protein>
    <recommendedName>
        <fullName evidence="2">EF-hand domain-containing protein</fullName>
    </recommendedName>
</protein>
<name>A0A094Q5W4_9ZZZZ</name>
<sequence length="41" mass="4649">RSDTRLAKQLDRAADRDGDIDLKEYNAGLRALNKRDNSTSE</sequence>
<evidence type="ECO:0000313" key="1">
    <source>
        <dbReference type="EMBL" id="KGA18797.1"/>
    </source>
</evidence>
<comment type="caution">
    <text evidence="1">The sequence shown here is derived from an EMBL/GenBank/DDBJ whole genome shotgun (WGS) entry which is preliminary data.</text>
</comment>
<dbReference type="EMBL" id="JNSL01000038">
    <property type="protein sequence ID" value="KGA18797.1"/>
    <property type="molecule type" value="Genomic_DNA"/>
</dbReference>
<proteinExistence type="predicted"/>
<gene>
    <name evidence="1" type="ORF">GM51_7600</name>
</gene>
<organism evidence="1">
    <name type="scientific">freshwater metagenome</name>
    <dbReference type="NCBI Taxonomy" id="449393"/>
    <lineage>
        <taxon>unclassified sequences</taxon>
        <taxon>metagenomes</taxon>
        <taxon>ecological metagenomes</taxon>
    </lineage>
</organism>